<dbReference type="InterPro" id="IPR022385">
    <property type="entry name" value="Rhs_assc_core"/>
</dbReference>
<dbReference type="InterPro" id="IPR045351">
    <property type="entry name" value="DUF6531"/>
</dbReference>
<feature type="domain" description="Teneurin-like YD-shell" evidence="5">
    <location>
        <begin position="772"/>
        <end position="913"/>
    </location>
</feature>
<dbReference type="Pfam" id="PF25023">
    <property type="entry name" value="TEN_YD-shell"/>
    <property type="match status" value="3"/>
</dbReference>
<sequence>MSEQQEFYAYIDKQIDGIPDLLPKYREMTKKWYFRAADTASEAVDLPTLFSMDKMLTVGAQSKVVGKDDDNVSTSVTCPLSGELNVTSAYQSIYTVPIGSVPVLLKADDGSVVKSQVLNPQGETKFKDLEPGKKYTVEINHEPSEDELDALFAHYDALSADLVKWLTKKWEGFKPRWEVEFRRSFSDDIVAILGQFAEGLWDGLVDFWKGIGDIYDLLKDPESALQDMKEGAADIIASIKEAAESAPEKLEKLMLFASDEAAMFLFINAIMAYISMAPMMPFFEELAKLGGSVIVGVLIGLLGGVIVSFIATPAMGVAYATFKIAKNVSKAAWTALEPFLNIFSELLEYAKKLITNAGLQYKRLALNKGGTQEYRNGTVMVKADNQTNSVLEGRESKLVDDSEASKTETDKPTQKEDNTVCDEDPISMVTGEELLSIVDGELIGLLPFEWKRLYRTSAVEHNNGLGFGWTHPLAHSLRVDGDDIIWKDSESKLTRYPRPTRQLPAVTNTMAGSAAFLNQDDNIVILSDDKHYIFELDGDVGKLLTIKDKYDHQLHIKYDNNQRPVEVSTDTNVKYVLTYNDQSLIKNVDLYARQANSQEWQLAQTQVRYAYNERQQLIAASNANGEVEKYTYDELHVIQSRELAGGAIFYWDWEGSGKEVRAIRQYSNLDNVDTTYEWDDAANTVTLTSSNGTQQVYQHDENARLVREVDASGGEYLKEYDDKGRLTAEIDALGNKTEYRFNDRGEMIAKTEPNGVITEFRYHKNLLTDVIQDSATWRYRYDDFGNIAEQVNPLGHTTRYRYNDHGLIDKITYADGSAHQLHWNLNGQLIEEVTPQGEKIRYRYDVMGRLRYRQDSLGVTELHYDPVGRLIKHVLPGGYVRTYQYNAYSKVTQQTDEQGRKTQFEYAWPNHQVTRRINPDGTSLQYAYHNRFNFLSEIINERGERYEIEYAPTGHVSREVTFDGREFRYEYDAHTQLIAKTEVGSQGTELVTQYQYDALGNVIAKILPDESEVHYEYDARGQLTQVDDGHWPLVYRYNVLGQLQEEHQGWASQGYTYDAMGQLTSMTLPDGQVVDYQFSKGRVQHVSLNGERLTTHQYKANGLETDRQHGSLKSQYLYDEMGRLLEHTSRQQAQLKLRRRYEYSQAGNLTSIDDAQRGQTQYDYDPLDRLTTVRGVVDESFLHDPAGNLLLDRKANVEGNQLRFQGDKHYTYDEFGNLARESRGRAGKLVTDYEYDVQHRLIKVTKPDGSVATYQYDAFGRRIEKSVTDKIGQTFTTEFLWQGNKLLAESSDSHYQTYLYEYGSFRPLAMITGEGPDNAQAYFYHVDQIGTPLEITDAEGTIAWAVDYHAYGNVARERVKVVNSPLRFQGQYHDEETGLHYNRHRYYSPDTGRFITVDPIGLAGGLNNYQYVKNPTGWVDPLGLCQGPAAYSNSLKERSAQRAKFLKDNSSKNKLKQLAATSRAGINGKYETPDFENLGGPNPLSDRNKPDSVIKLGDGELIKIPDVNEYVNEYLTKSYAASTDAGLHPVTADWIKQHLTAHNGEWPLKNNGLPGTHAEVRAMNDINHYLTDMGIDHNSFDYSQVDVATHKLSPDRHGGQGSPFSACLHCSGIIPRQVNVITGRTN</sequence>
<feature type="domain" description="Teneurin-like YD-shell" evidence="5">
    <location>
        <begin position="1105"/>
        <end position="1398"/>
    </location>
</feature>
<keyword evidence="3" id="KW-0472">Membrane</keyword>
<dbReference type="OrthoDB" id="9816400at2"/>
<keyword evidence="6" id="KW-0378">Hydrolase</keyword>
<feature type="domain" description="Teneurin-like YD-shell" evidence="5">
    <location>
        <begin position="965"/>
        <end position="1077"/>
    </location>
</feature>
<evidence type="ECO:0000313" key="7">
    <source>
        <dbReference type="Proteomes" id="UP000189475"/>
    </source>
</evidence>
<feature type="transmembrane region" description="Helical" evidence="3">
    <location>
        <begin position="295"/>
        <end position="320"/>
    </location>
</feature>
<proteinExistence type="predicted"/>
<dbReference type="InterPro" id="IPR006530">
    <property type="entry name" value="YD"/>
</dbReference>
<dbReference type="EC" id="3.1.-.-" evidence="6"/>
<keyword evidence="7" id="KW-1185">Reference proteome</keyword>
<evidence type="ECO:0000256" key="2">
    <source>
        <dbReference type="SAM" id="MobiDB-lite"/>
    </source>
</evidence>
<organism evidence="6 7">
    <name type="scientific">Vibrio palustris</name>
    <dbReference type="NCBI Taxonomy" id="1918946"/>
    <lineage>
        <taxon>Bacteria</taxon>
        <taxon>Pseudomonadati</taxon>
        <taxon>Pseudomonadota</taxon>
        <taxon>Gammaproteobacteria</taxon>
        <taxon>Vibrionales</taxon>
        <taxon>Vibrionaceae</taxon>
        <taxon>Vibrio</taxon>
    </lineage>
</organism>
<dbReference type="Pfam" id="PF05593">
    <property type="entry name" value="RHS_repeat"/>
    <property type="match status" value="1"/>
</dbReference>
<evidence type="ECO:0000256" key="3">
    <source>
        <dbReference type="SAM" id="Phobius"/>
    </source>
</evidence>
<dbReference type="Pfam" id="PF14431">
    <property type="entry name" value="YwqJ-deaminase"/>
    <property type="match status" value="1"/>
</dbReference>
<dbReference type="Pfam" id="PF20148">
    <property type="entry name" value="DUF6531"/>
    <property type="match status" value="1"/>
</dbReference>
<dbReference type="InterPro" id="IPR031325">
    <property type="entry name" value="RHS_repeat"/>
</dbReference>
<accession>A0A1R4B5U7</accession>
<dbReference type="STRING" id="1918946.VPAL9027_02277"/>
<evidence type="ECO:0000259" key="4">
    <source>
        <dbReference type="Pfam" id="PF20148"/>
    </source>
</evidence>
<dbReference type="GO" id="GO:0016787">
    <property type="term" value="F:hydrolase activity"/>
    <property type="evidence" value="ECO:0007669"/>
    <property type="project" value="UniProtKB-KW"/>
</dbReference>
<feature type="transmembrane region" description="Helical" evidence="3">
    <location>
        <begin position="261"/>
        <end position="283"/>
    </location>
</feature>
<dbReference type="InterPro" id="IPR056823">
    <property type="entry name" value="TEN-like_YD-shell"/>
</dbReference>
<feature type="compositionally biased region" description="Basic and acidic residues" evidence="2">
    <location>
        <begin position="392"/>
        <end position="418"/>
    </location>
</feature>
<evidence type="ECO:0000313" key="6">
    <source>
        <dbReference type="EMBL" id="SJL84295.1"/>
    </source>
</evidence>
<dbReference type="InterPro" id="IPR025968">
    <property type="entry name" value="YwqJ_deaminase"/>
</dbReference>
<name>A0A1R4B5U7_9VIBR</name>
<evidence type="ECO:0000256" key="1">
    <source>
        <dbReference type="ARBA" id="ARBA00022737"/>
    </source>
</evidence>
<keyword evidence="1" id="KW-0677">Repeat</keyword>
<keyword evidence="3" id="KW-1133">Transmembrane helix</keyword>
<dbReference type="PANTHER" id="PTHR32305:SF15">
    <property type="entry name" value="PROTEIN RHSA-RELATED"/>
    <property type="match status" value="1"/>
</dbReference>
<dbReference type="EMBL" id="FUFT01000005">
    <property type="protein sequence ID" value="SJL84295.1"/>
    <property type="molecule type" value="Genomic_DNA"/>
</dbReference>
<dbReference type="NCBIfam" id="TIGR01643">
    <property type="entry name" value="YD_repeat_2x"/>
    <property type="match status" value="10"/>
</dbReference>
<dbReference type="Proteomes" id="UP000189475">
    <property type="component" value="Unassembled WGS sequence"/>
</dbReference>
<protein>
    <submittedName>
        <fullName evidence="6">Putative deoxyribonuclease RhsC</fullName>
        <ecNumber evidence="6">3.1.-.-</ecNumber>
    </submittedName>
</protein>
<feature type="region of interest" description="Disordered" evidence="2">
    <location>
        <begin position="392"/>
        <end position="420"/>
    </location>
</feature>
<evidence type="ECO:0000259" key="5">
    <source>
        <dbReference type="Pfam" id="PF25023"/>
    </source>
</evidence>
<dbReference type="PANTHER" id="PTHR32305">
    <property type="match status" value="1"/>
</dbReference>
<feature type="domain" description="DUF6531" evidence="4">
    <location>
        <begin position="424"/>
        <end position="496"/>
    </location>
</feature>
<dbReference type="Gene3D" id="2.180.10.10">
    <property type="entry name" value="RHS repeat-associated core"/>
    <property type="match status" value="4"/>
</dbReference>
<dbReference type="PRINTS" id="PR00394">
    <property type="entry name" value="RHSPROTEIN"/>
</dbReference>
<dbReference type="RefSeq" id="WP_077314668.1">
    <property type="nucleotide sequence ID" value="NZ_AP024888.1"/>
</dbReference>
<keyword evidence="3" id="KW-0812">Transmembrane</keyword>
<gene>
    <name evidence="6" type="primary">rhsC</name>
    <name evidence="6" type="ORF">VPAL9027_02277</name>
</gene>
<dbReference type="InterPro" id="IPR050708">
    <property type="entry name" value="T6SS_VgrG/RHS"/>
</dbReference>
<dbReference type="NCBIfam" id="TIGR03696">
    <property type="entry name" value="Rhs_assc_core"/>
    <property type="match status" value="1"/>
</dbReference>
<reference evidence="6 7" key="1">
    <citation type="submission" date="2017-02" db="EMBL/GenBank/DDBJ databases">
        <authorList>
            <person name="Peterson S.W."/>
        </authorList>
    </citation>
    <scope>NUCLEOTIDE SEQUENCE [LARGE SCALE GENOMIC DNA]</scope>
    <source>
        <strain evidence="6 7">CECT 9027</strain>
    </source>
</reference>